<dbReference type="Pfam" id="PF04399">
    <property type="entry name" value="Glutaredoxin2_C"/>
    <property type="match status" value="1"/>
</dbReference>
<feature type="domain" description="Glutaredoxin 2 C-terminal" evidence="1">
    <location>
        <begin position="86"/>
        <end position="215"/>
    </location>
</feature>
<organism evidence="3 4">
    <name type="scientific">Zobellella endophytica</name>
    <dbReference type="NCBI Taxonomy" id="2116700"/>
    <lineage>
        <taxon>Bacteria</taxon>
        <taxon>Pseudomonadati</taxon>
        <taxon>Pseudomonadota</taxon>
        <taxon>Gammaproteobacteria</taxon>
        <taxon>Aeromonadales</taxon>
        <taxon>Aeromonadaceae</taxon>
        <taxon>Zobellella</taxon>
    </lineage>
</organism>
<evidence type="ECO:0000259" key="2">
    <source>
        <dbReference type="Pfam" id="PF13417"/>
    </source>
</evidence>
<proteinExistence type="predicted"/>
<keyword evidence="4" id="KW-1185">Reference proteome</keyword>
<comment type="caution">
    <text evidence="3">The sequence shown here is derived from an EMBL/GenBank/DDBJ whole genome shotgun (WGS) entry which is preliminary data.</text>
</comment>
<dbReference type="SUPFAM" id="SSF47616">
    <property type="entry name" value="GST C-terminal domain-like"/>
    <property type="match status" value="1"/>
</dbReference>
<feature type="domain" description="GST N-terminal" evidence="2">
    <location>
        <begin position="3"/>
        <end position="73"/>
    </location>
</feature>
<dbReference type="NCBIfam" id="NF007702">
    <property type="entry name" value="PRK10387.1"/>
    <property type="match status" value="1"/>
</dbReference>
<dbReference type="InterPro" id="IPR004045">
    <property type="entry name" value="Glutathione_S-Trfase_N"/>
</dbReference>
<gene>
    <name evidence="3" type="ORF">C7H85_01915</name>
</gene>
<dbReference type="InterPro" id="IPR036282">
    <property type="entry name" value="Glutathione-S-Trfase_C_sf"/>
</dbReference>
<evidence type="ECO:0000313" key="4">
    <source>
        <dbReference type="Proteomes" id="UP000240243"/>
    </source>
</evidence>
<reference evidence="3 4" key="1">
    <citation type="submission" date="2018-03" db="EMBL/GenBank/DDBJ databases">
        <title>The draft genome of Zobellella sp. 59N8.</title>
        <authorList>
            <person name="Liu L."/>
            <person name="Li L."/>
            <person name="Zhang X."/>
            <person name="Liang L."/>
            <person name="Wang T."/>
        </authorList>
    </citation>
    <scope>NUCLEOTIDE SEQUENCE [LARGE SCALE GENOMIC DNA]</scope>
    <source>
        <strain evidence="3 4">59N8</strain>
    </source>
</reference>
<dbReference type="Proteomes" id="UP000240243">
    <property type="component" value="Unassembled WGS sequence"/>
</dbReference>
<dbReference type="InterPro" id="IPR036249">
    <property type="entry name" value="Thioredoxin-like_sf"/>
</dbReference>
<dbReference type="SUPFAM" id="SSF52833">
    <property type="entry name" value="Thioredoxin-like"/>
    <property type="match status" value="1"/>
</dbReference>
<evidence type="ECO:0000313" key="3">
    <source>
        <dbReference type="EMBL" id="PSJ47613.1"/>
    </source>
</evidence>
<dbReference type="EMBL" id="PXYG01000001">
    <property type="protein sequence ID" value="PSJ47613.1"/>
    <property type="molecule type" value="Genomic_DNA"/>
</dbReference>
<sequence length="216" mass="24526">MKLYLFDHCPFCVKAMMAVGYGELAADYVYLDNHDVTARERMVGYNAVPILEKADGGFMAESADIVALLMEQSAHSLAPAVDAERISRWQEQHKHAFWGLLFPRNVRLPLPEFASPEAIDYFTRNKSALLERSFEDALEDTPAYIAKAGQALAELDWLLPPSGRADRRLSWDDIHLFPTLRNLTMVKGLDFGPALDAYLDELSRMTRVPLYREWAC</sequence>
<evidence type="ECO:0000259" key="1">
    <source>
        <dbReference type="Pfam" id="PF04399"/>
    </source>
</evidence>
<dbReference type="InterPro" id="IPR007494">
    <property type="entry name" value="Glutaredoxin2_C"/>
</dbReference>
<protein>
    <submittedName>
        <fullName evidence="3">Glutaredoxin 2</fullName>
    </submittedName>
</protein>
<dbReference type="CDD" id="cd03199">
    <property type="entry name" value="GST_C_GRX2"/>
    <property type="match status" value="1"/>
</dbReference>
<dbReference type="Gene3D" id="1.20.1050.10">
    <property type="match status" value="1"/>
</dbReference>
<dbReference type="RefSeq" id="WP_106728026.1">
    <property type="nucleotide sequence ID" value="NZ_PXYG01000001.1"/>
</dbReference>
<dbReference type="OrthoDB" id="5291571at2"/>
<dbReference type="SMR" id="A0A2P7RBR6"/>
<accession>A0A2P7RBR6</accession>
<dbReference type="Gene3D" id="3.40.30.10">
    <property type="entry name" value="Glutaredoxin"/>
    <property type="match status" value="1"/>
</dbReference>
<dbReference type="AlphaFoldDB" id="A0A2P7RBR6"/>
<dbReference type="Pfam" id="PF13417">
    <property type="entry name" value="GST_N_3"/>
    <property type="match status" value="1"/>
</dbReference>
<name>A0A2P7RBR6_9GAMM</name>